<organism evidence="3 4">
    <name type="scientific">Galbibacter pacificus</name>
    <dbReference type="NCBI Taxonomy" id="2996052"/>
    <lineage>
        <taxon>Bacteria</taxon>
        <taxon>Pseudomonadati</taxon>
        <taxon>Bacteroidota</taxon>
        <taxon>Flavobacteriia</taxon>
        <taxon>Flavobacteriales</taxon>
        <taxon>Flavobacteriaceae</taxon>
        <taxon>Galbibacter</taxon>
    </lineage>
</organism>
<keyword evidence="4" id="KW-1185">Reference proteome</keyword>
<feature type="transmembrane region" description="Helical" evidence="2">
    <location>
        <begin position="239"/>
        <end position="259"/>
    </location>
</feature>
<feature type="transmembrane region" description="Helical" evidence="2">
    <location>
        <begin position="265"/>
        <end position="284"/>
    </location>
</feature>
<reference evidence="3" key="1">
    <citation type="submission" date="2022-11" db="EMBL/GenBank/DDBJ databases">
        <title>High-quality draft genome sequence of Galbibacter sp. strain CMA-7.</title>
        <authorList>
            <person name="Wei L."/>
            <person name="Dong C."/>
            <person name="Shao Z."/>
        </authorList>
    </citation>
    <scope>NUCLEOTIDE SEQUENCE</scope>
    <source>
        <strain evidence="3">CMA-7</strain>
    </source>
</reference>
<feature type="transmembrane region" description="Helical" evidence="2">
    <location>
        <begin position="131"/>
        <end position="150"/>
    </location>
</feature>
<dbReference type="PANTHER" id="PTHR36838">
    <property type="entry name" value="AUXIN EFFLUX CARRIER FAMILY PROTEIN"/>
    <property type="match status" value="1"/>
</dbReference>
<feature type="transmembrane region" description="Helical" evidence="2">
    <location>
        <begin position="180"/>
        <end position="202"/>
    </location>
</feature>
<dbReference type="PANTHER" id="PTHR36838:SF3">
    <property type="entry name" value="TRANSPORTER AUXIN EFFLUX CARRIER EC FAMILY"/>
    <property type="match status" value="1"/>
</dbReference>
<evidence type="ECO:0000313" key="4">
    <source>
        <dbReference type="Proteomes" id="UP001153642"/>
    </source>
</evidence>
<feature type="transmembrane region" description="Helical" evidence="2">
    <location>
        <begin position="99"/>
        <end position="119"/>
    </location>
</feature>
<feature type="transmembrane region" description="Helical" evidence="2">
    <location>
        <begin position="37"/>
        <end position="54"/>
    </location>
</feature>
<dbReference type="EMBL" id="JAPMUA010000004">
    <property type="protein sequence ID" value="MDG3586647.1"/>
    <property type="molecule type" value="Genomic_DNA"/>
</dbReference>
<feature type="transmembrane region" description="Helical" evidence="2">
    <location>
        <begin position="208"/>
        <end position="227"/>
    </location>
</feature>
<feature type="transmembrane region" description="Helical" evidence="2">
    <location>
        <begin position="331"/>
        <end position="354"/>
    </location>
</feature>
<comment type="caution">
    <text evidence="3">The sequence shown here is derived from an EMBL/GenBank/DDBJ whole genome shotgun (WGS) entry which is preliminary data.</text>
</comment>
<proteinExistence type="predicted"/>
<evidence type="ECO:0000256" key="2">
    <source>
        <dbReference type="SAM" id="Phobius"/>
    </source>
</evidence>
<evidence type="ECO:0000313" key="3">
    <source>
        <dbReference type="EMBL" id="MDG3586647.1"/>
    </source>
</evidence>
<evidence type="ECO:0000256" key="1">
    <source>
        <dbReference type="ARBA" id="ARBA00022448"/>
    </source>
</evidence>
<dbReference type="Proteomes" id="UP001153642">
    <property type="component" value="Unassembled WGS sequence"/>
</dbReference>
<feature type="transmembrane region" description="Helical" evidence="2">
    <location>
        <begin position="60"/>
        <end position="78"/>
    </location>
</feature>
<keyword evidence="2" id="KW-1133">Transmembrane helix</keyword>
<keyword evidence="2" id="KW-0812">Transmembrane</keyword>
<accession>A0ABT6FTQ3</accession>
<sequence length="374" mass="41091">MEFALQKTISLLIFILIGFLLKLKFKNPEEITGLKKIILNLALPATIFIALLKIEISTGLMLLPFLAILLNVVLYAITGRILPLIGISKNSAIGRTSRLLIPSLAPGLSCFPFVLEFLGDSYLAKAAMADLGNKIFVLVVLYIIAMKWFYKNNHREMGTVNNSKKIKDLLLTMLKEPVNIFIFGALVFVLSGVHLNMLPAFLKDTFTRLSLIMTPLVLLFIGLAFKIKRLQFVQIFSMLMLRAGIVLILVSLFAHIVGIGQNGDVLLMVSFSLSACSFWPFAHISLVGSAEKSKHDSTKTFDSNFAIGVLALSLPISTILILGILSAGNMFAHTFNLLILGVLCCFSGIFAVLCKNIKLIKQVSSSKEYSESNA</sequence>
<feature type="transmembrane region" description="Helical" evidence="2">
    <location>
        <begin position="6"/>
        <end position="25"/>
    </location>
</feature>
<gene>
    <name evidence="3" type="ORF">OSR52_12290</name>
</gene>
<protein>
    <submittedName>
        <fullName evidence="3">Permease</fullName>
    </submittedName>
</protein>
<name>A0ABT6FTQ3_9FLAO</name>
<keyword evidence="2" id="KW-0472">Membrane</keyword>
<dbReference type="RefSeq" id="WP_277900374.1">
    <property type="nucleotide sequence ID" value="NZ_JAPMUA010000004.1"/>
</dbReference>
<keyword evidence="1" id="KW-0813">Transport</keyword>
<feature type="transmembrane region" description="Helical" evidence="2">
    <location>
        <begin position="305"/>
        <end position="325"/>
    </location>
</feature>